<dbReference type="EMBL" id="CP001699">
    <property type="protein sequence ID" value="ACU61298.1"/>
    <property type="molecule type" value="Genomic_DNA"/>
</dbReference>
<evidence type="ECO:0000313" key="2">
    <source>
        <dbReference type="Proteomes" id="UP000002215"/>
    </source>
</evidence>
<reference evidence="2" key="1">
    <citation type="submission" date="2009-08" db="EMBL/GenBank/DDBJ databases">
        <title>The complete genome of Chitinophaga pinensis DSM 2588.</title>
        <authorList>
            <consortium name="US DOE Joint Genome Institute (JGI-PGF)"/>
            <person name="Lucas S."/>
            <person name="Copeland A."/>
            <person name="Lapidus A."/>
            <person name="Glavina del Rio T."/>
            <person name="Dalin E."/>
            <person name="Tice H."/>
            <person name="Bruce D."/>
            <person name="Goodwin L."/>
            <person name="Pitluck S."/>
            <person name="Kyrpides N."/>
            <person name="Mavromatis K."/>
            <person name="Ivanova N."/>
            <person name="Mikhailova N."/>
            <person name="Sims D."/>
            <person name="Meinche L."/>
            <person name="Brettin T."/>
            <person name="Detter J.C."/>
            <person name="Han C."/>
            <person name="Larimer F."/>
            <person name="Land M."/>
            <person name="Hauser L."/>
            <person name="Markowitz V."/>
            <person name="Cheng J.-F."/>
            <person name="Hugenholtz P."/>
            <person name="Woyke T."/>
            <person name="Wu D."/>
            <person name="Spring S."/>
            <person name="Klenk H.-P."/>
            <person name="Eisen J.A."/>
        </authorList>
    </citation>
    <scope>NUCLEOTIDE SEQUENCE [LARGE SCALE GENOMIC DNA]</scope>
    <source>
        <strain evidence="2">ATCC 43595 / DSM 2588 / LMG 13176 / NBRC 15968 / NCIMB 11800 / UQM 2034</strain>
    </source>
</reference>
<dbReference type="KEGG" id="cpi:Cpin_3836"/>
<sequence length="74" mass="8768">MPEQKMTYQERKMKLAFNFDDMENADEYDAAAFTIEKQVEAIREFAKSEGFHLEPIEIWLLEHGYIDPKTATHE</sequence>
<accession>A0A979G5Y9</accession>
<name>A0A979G5Y9_CHIPD</name>
<dbReference type="Proteomes" id="UP000002215">
    <property type="component" value="Chromosome"/>
</dbReference>
<dbReference type="RefSeq" id="WP_012791471.1">
    <property type="nucleotide sequence ID" value="NC_013132.1"/>
</dbReference>
<reference evidence="1 2" key="2">
    <citation type="journal article" date="2010" name="Stand. Genomic Sci.">
        <title>Complete genome sequence of Chitinophaga pinensis type strain (UQM 2034).</title>
        <authorList>
            <person name="Glavina Del Rio T."/>
            <person name="Abt B."/>
            <person name="Spring S."/>
            <person name="Lapidus A."/>
            <person name="Nolan M."/>
            <person name="Tice H."/>
            <person name="Copeland A."/>
            <person name="Cheng J.F."/>
            <person name="Chen F."/>
            <person name="Bruce D."/>
            <person name="Goodwin L."/>
            <person name="Pitluck S."/>
            <person name="Ivanova N."/>
            <person name="Mavromatis K."/>
            <person name="Mikhailova N."/>
            <person name="Pati A."/>
            <person name="Chen A."/>
            <person name="Palaniappan K."/>
            <person name="Land M."/>
            <person name="Hauser L."/>
            <person name="Chang Y.J."/>
            <person name="Jeffries C.D."/>
            <person name="Chain P."/>
            <person name="Saunders E."/>
            <person name="Detter J.C."/>
            <person name="Brettin T."/>
            <person name="Rohde M."/>
            <person name="Goker M."/>
            <person name="Bristow J."/>
            <person name="Eisen J.A."/>
            <person name="Markowitz V."/>
            <person name="Hugenholtz P."/>
            <person name="Kyrpides N.C."/>
            <person name="Klenk H.P."/>
            <person name="Lucas S."/>
        </authorList>
    </citation>
    <scope>NUCLEOTIDE SEQUENCE [LARGE SCALE GENOMIC DNA]</scope>
    <source>
        <strain evidence="2">ATCC 43595 / DSM 2588 / LMG 13176 / NBRC 15968 / NCIMB 11800 / UQM 2034</strain>
    </source>
</reference>
<evidence type="ECO:0000313" key="1">
    <source>
        <dbReference type="EMBL" id="ACU61298.1"/>
    </source>
</evidence>
<protein>
    <submittedName>
        <fullName evidence="1">Uncharacterized protein</fullName>
    </submittedName>
</protein>
<organism evidence="1 2">
    <name type="scientific">Chitinophaga pinensis (strain ATCC 43595 / DSM 2588 / LMG 13176 / NBRC 15968 / NCIMB 11800 / UQM 2034)</name>
    <dbReference type="NCBI Taxonomy" id="485918"/>
    <lineage>
        <taxon>Bacteria</taxon>
        <taxon>Pseudomonadati</taxon>
        <taxon>Bacteroidota</taxon>
        <taxon>Chitinophagia</taxon>
        <taxon>Chitinophagales</taxon>
        <taxon>Chitinophagaceae</taxon>
        <taxon>Chitinophaga</taxon>
    </lineage>
</organism>
<proteinExistence type="predicted"/>
<gene>
    <name evidence="1" type="ordered locus">Cpin_3836</name>
</gene>
<dbReference type="AlphaFoldDB" id="A0A979G5Y9"/>